<accession>A0A345PM65</accession>
<dbReference type="GO" id="GO:0022857">
    <property type="term" value="F:transmembrane transporter activity"/>
    <property type="evidence" value="ECO:0007669"/>
    <property type="project" value="InterPro"/>
</dbReference>
<keyword evidence="4 7" id="KW-0812">Transmembrane</keyword>
<dbReference type="Gene3D" id="1.20.1250.20">
    <property type="entry name" value="MFS general substrate transporter like domains"/>
    <property type="match status" value="1"/>
</dbReference>
<protein>
    <submittedName>
        <fullName evidence="9">MFS transporter</fullName>
    </submittedName>
</protein>
<feature type="transmembrane region" description="Helical" evidence="7">
    <location>
        <begin position="423"/>
        <end position="441"/>
    </location>
</feature>
<keyword evidence="2" id="KW-0813">Transport</keyword>
<gene>
    <name evidence="9" type="ORF">CUC15_04780</name>
</gene>
<dbReference type="AlphaFoldDB" id="A0A345PM65"/>
<feature type="transmembrane region" description="Helical" evidence="7">
    <location>
        <begin position="384"/>
        <end position="411"/>
    </location>
</feature>
<evidence type="ECO:0000313" key="10">
    <source>
        <dbReference type="Proteomes" id="UP000253908"/>
    </source>
</evidence>
<evidence type="ECO:0000313" key="9">
    <source>
        <dbReference type="EMBL" id="AXI11095.1"/>
    </source>
</evidence>
<feature type="transmembrane region" description="Helical" evidence="7">
    <location>
        <begin position="38"/>
        <end position="61"/>
    </location>
</feature>
<dbReference type="PANTHER" id="PTHR42718">
    <property type="entry name" value="MAJOR FACILITATOR SUPERFAMILY MULTIDRUG TRANSPORTER MFSC"/>
    <property type="match status" value="1"/>
</dbReference>
<dbReference type="KEGG" id="ocn:CUC15_04780"/>
<feature type="transmembrane region" description="Helical" evidence="7">
    <location>
        <begin position="261"/>
        <end position="286"/>
    </location>
</feature>
<organism evidence="9 10">
    <name type="scientific">Oceanobacillus zhaokaii</name>
    <dbReference type="NCBI Taxonomy" id="2052660"/>
    <lineage>
        <taxon>Bacteria</taxon>
        <taxon>Bacillati</taxon>
        <taxon>Bacillota</taxon>
        <taxon>Bacilli</taxon>
        <taxon>Bacillales</taxon>
        <taxon>Bacillaceae</taxon>
        <taxon>Oceanobacillus</taxon>
    </lineage>
</organism>
<feature type="transmembrane region" description="Helical" evidence="7">
    <location>
        <begin position="73"/>
        <end position="90"/>
    </location>
</feature>
<dbReference type="Pfam" id="PF07690">
    <property type="entry name" value="MFS_1"/>
    <property type="match status" value="1"/>
</dbReference>
<feature type="transmembrane region" description="Helical" evidence="7">
    <location>
        <begin position="131"/>
        <end position="152"/>
    </location>
</feature>
<evidence type="ECO:0000259" key="8">
    <source>
        <dbReference type="PROSITE" id="PS50850"/>
    </source>
</evidence>
<keyword evidence="5 7" id="KW-1133">Transmembrane helix</keyword>
<dbReference type="CDD" id="cd17321">
    <property type="entry name" value="MFS_MMR_MDR_like"/>
    <property type="match status" value="1"/>
</dbReference>
<evidence type="ECO:0000256" key="6">
    <source>
        <dbReference type="ARBA" id="ARBA00023136"/>
    </source>
</evidence>
<feature type="transmembrane region" description="Helical" evidence="7">
    <location>
        <begin position="96"/>
        <end position="119"/>
    </location>
</feature>
<dbReference type="InterPro" id="IPR011701">
    <property type="entry name" value="MFS"/>
</dbReference>
<evidence type="ECO:0000256" key="3">
    <source>
        <dbReference type="ARBA" id="ARBA00022475"/>
    </source>
</evidence>
<evidence type="ECO:0000256" key="1">
    <source>
        <dbReference type="ARBA" id="ARBA00004651"/>
    </source>
</evidence>
<keyword evidence="10" id="KW-1185">Reference proteome</keyword>
<dbReference type="Gene3D" id="1.20.1720.10">
    <property type="entry name" value="Multidrug resistance protein D"/>
    <property type="match status" value="1"/>
</dbReference>
<feature type="transmembrane region" description="Helical" evidence="7">
    <location>
        <begin position="328"/>
        <end position="345"/>
    </location>
</feature>
<reference evidence="10" key="1">
    <citation type="submission" date="2017-11" db="EMBL/GenBank/DDBJ databases">
        <authorList>
            <person name="Zhu W."/>
        </authorList>
    </citation>
    <scope>NUCLEOTIDE SEQUENCE [LARGE SCALE GENOMIC DNA]</scope>
    <source>
        <strain evidence="10">160</strain>
    </source>
</reference>
<dbReference type="InterPro" id="IPR020846">
    <property type="entry name" value="MFS_dom"/>
</dbReference>
<comment type="subcellular location">
    <subcellularLocation>
        <location evidence="1">Cell membrane</location>
        <topology evidence="1">Multi-pass membrane protein</topology>
    </subcellularLocation>
</comment>
<evidence type="ECO:0000256" key="7">
    <source>
        <dbReference type="SAM" id="Phobius"/>
    </source>
</evidence>
<dbReference type="InterPro" id="IPR036259">
    <property type="entry name" value="MFS_trans_sf"/>
</dbReference>
<keyword evidence="3" id="KW-1003">Cell membrane</keyword>
<dbReference type="OrthoDB" id="102502at2"/>
<name>A0A345PM65_9BACI</name>
<dbReference type="PRINTS" id="PR01036">
    <property type="entry name" value="TCRTETB"/>
</dbReference>
<dbReference type="GO" id="GO:0005886">
    <property type="term" value="C:plasma membrane"/>
    <property type="evidence" value="ECO:0007669"/>
    <property type="project" value="UniProtKB-SubCell"/>
</dbReference>
<feature type="transmembrane region" description="Helical" evidence="7">
    <location>
        <begin position="351"/>
        <end position="372"/>
    </location>
</feature>
<evidence type="ECO:0000256" key="2">
    <source>
        <dbReference type="ARBA" id="ARBA00022448"/>
    </source>
</evidence>
<feature type="transmembrane region" description="Helical" evidence="7">
    <location>
        <begin position="223"/>
        <end position="240"/>
    </location>
</feature>
<dbReference type="PROSITE" id="PS50850">
    <property type="entry name" value="MFS"/>
    <property type="match status" value="1"/>
</dbReference>
<dbReference type="PANTHER" id="PTHR42718:SF46">
    <property type="entry name" value="BLR6921 PROTEIN"/>
    <property type="match status" value="1"/>
</dbReference>
<evidence type="ECO:0000256" key="5">
    <source>
        <dbReference type="ARBA" id="ARBA00022989"/>
    </source>
</evidence>
<dbReference type="SUPFAM" id="SSF103473">
    <property type="entry name" value="MFS general substrate transporter"/>
    <property type="match status" value="1"/>
</dbReference>
<dbReference type="EMBL" id="CP024848">
    <property type="protein sequence ID" value="AXI11095.1"/>
    <property type="molecule type" value="Genomic_DNA"/>
</dbReference>
<feature type="transmembrane region" description="Helical" evidence="7">
    <location>
        <begin position="192"/>
        <end position="217"/>
    </location>
</feature>
<dbReference type="Proteomes" id="UP000253908">
    <property type="component" value="Chromosome"/>
</dbReference>
<feature type="transmembrane region" description="Helical" evidence="7">
    <location>
        <begin position="158"/>
        <end position="180"/>
    </location>
</feature>
<sequence>MKHPKLLLTTIGLGILLNPLNSSMIAVAISRLQETFDLGFATASWLISAYYLASAITMPVMGKLSDIFGQKKVFLTGMTLVVLSSTMAPFSPTFGWLIVFRLIQAVGSGSIYPAGMAIVRKYFNEGRARALAVITVFSSTAAAFGPSIGGFLLEWGDWSAIFLINFPVIVVGFFLALWMLPKDETSIRGHGGWVKLLDIPGIFTFGAAIVFGLFFLLSIKGTMIWWSGAVALLSIIVFILRERRTEKPFIDLDLFAENHTLTWVHIQYIVVNIIYYSTFFAVPLYLQDLRGFSSRTTGLLMLCIAGWSMVISPLAGRWIERSGSRPPLLFSSLFLMSGSILYVTWDLDTPIWWVTIVLCLVGISNGFNNVGLQNALFENAPVSVIGTAAGLFMTARFFGTILSTLMLGLLFGDQINVGEIESLGFLLAALSVFVLWMSWRLPRQNQP</sequence>
<feature type="transmembrane region" description="Helical" evidence="7">
    <location>
        <begin position="298"/>
        <end position="316"/>
    </location>
</feature>
<feature type="domain" description="Major facilitator superfamily (MFS) profile" evidence="8">
    <location>
        <begin position="7"/>
        <end position="446"/>
    </location>
</feature>
<evidence type="ECO:0000256" key="4">
    <source>
        <dbReference type="ARBA" id="ARBA00022692"/>
    </source>
</evidence>
<proteinExistence type="predicted"/>
<keyword evidence="6 7" id="KW-0472">Membrane</keyword>